<feature type="compositionally biased region" description="Polar residues" evidence="1">
    <location>
        <begin position="518"/>
        <end position="527"/>
    </location>
</feature>
<dbReference type="PANTHER" id="PTHR22045:SF6">
    <property type="entry name" value="PROLINE AND SERINE-RICH PROTEIN 3"/>
    <property type="match status" value="1"/>
</dbReference>
<feature type="region of interest" description="Disordered" evidence="1">
    <location>
        <begin position="116"/>
        <end position="157"/>
    </location>
</feature>
<dbReference type="GeneID" id="106974744"/>
<feature type="compositionally biased region" description="Low complexity" evidence="1">
    <location>
        <begin position="404"/>
        <end position="428"/>
    </location>
</feature>
<feature type="region of interest" description="Disordered" evidence="1">
    <location>
        <begin position="494"/>
        <end position="592"/>
    </location>
</feature>
<protein>
    <submittedName>
        <fullName evidence="3">Proline and serine-rich protein 3 isoform X3</fullName>
    </submittedName>
</protein>
<feature type="compositionally biased region" description="Polar residues" evidence="1">
    <location>
        <begin position="82"/>
        <end position="98"/>
    </location>
</feature>
<sequence>MGIIVHLFQESMGIVIWFCPPLPTLQPNSTPQPPNRAALTMLRLQPYSPLAVCQFSQSETAPLRILPWIKATTGHPEARPGTPSTTEEQKGASPTPTLVDSRESVVAKYINRFRQAQPTSREERQPAGPADFWWLRPESPDTNSRLAAAGASEPEGRPDIAVSTLAKVTSTSQAKAVAPLQEMKQSLSTWNSPLLDLETLSLQSRAARLLKRSKASVSSSSLSPSDASGSSCPVSSDGLSPFSMTFTPDSSKGSDPKAHGTPAHAPIPAPAPISSQAPLRPEDDILYQWRQRRKLERARGGQGDGTWVLPQTPALTTPVPVPVCRQAPAAPAESLASLGTQPNCVPLWSSVTRPGPLEAFYMERPPIPPGFSPHIFWGPSPHGFFWAPQPGPWVPLGAIPPTPFASTPASPGSTPVPQASTAAPSASTSPPPAAPQDPPALAPSCPAQPEKQGPKPGSGRARRRESAGRVTAADEGPGLQLRGALGQVVAARLFPDSLEDTPPHLEGPPLAETESQKVKATQPQTKVTPPLSGSHFPKEQTPPSRSKAESRIAKAKLPLAMSEPKKDKDTPLAEAGYLKPRVPPPPAKEVSACIEAPPPSLRAGSLEAVATPPSAADHASSDLLCQAARLLEAAEDSDGSEFQDDTVLQVLRVKRAELRLQKRKVAAQLSLLLDHTEDQATWSPPTRSPSRSPERRLQKEGASLETRRR</sequence>
<feature type="compositionally biased region" description="Pro residues" evidence="1">
    <location>
        <begin position="429"/>
        <end position="441"/>
    </location>
</feature>
<dbReference type="PANTHER" id="PTHR22045">
    <property type="entry name" value="PROLINE AND SERINE-RICH PROTEIN 3"/>
    <property type="match status" value="1"/>
</dbReference>
<name>A0ABM3P556_ACIJB</name>
<dbReference type="RefSeq" id="XP_053066814.1">
    <property type="nucleotide sequence ID" value="XM_053210839.1"/>
</dbReference>
<evidence type="ECO:0000256" key="1">
    <source>
        <dbReference type="SAM" id="MobiDB-lite"/>
    </source>
</evidence>
<dbReference type="InterPro" id="IPR037646">
    <property type="entry name" value="PROSER3"/>
</dbReference>
<feature type="region of interest" description="Disordered" evidence="1">
    <location>
        <begin position="214"/>
        <end position="280"/>
    </location>
</feature>
<keyword evidence="2" id="KW-1185">Reference proteome</keyword>
<feature type="compositionally biased region" description="Low complexity" evidence="1">
    <location>
        <begin position="215"/>
        <end position="240"/>
    </location>
</feature>
<feature type="region of interest" description="Disordered" evidence="1">
    <location>
        <begin position="404"/>
        <end position="481"/>
    </location>
</feature>
<evidence type="ECO:0000313" key="2">
    <source>
        <dbReference type="Proteomes" id="UP001652583"/>
    </source>
</evidence>
<accession>A0ABM3P556</accession>
<gene>
    <name evidence="3" type="primary">PROSER3</name>
</gene>
<evidence type="ECO:0000313" key="3">
    <source>
        <dbReference type="RefSeq" id="XP_053066814.1"/>
    </source>
</evidence>
<feature type="compositionally biased region" description="Polar residues" evidence="1">
    <location>
        <begin position="242"/>
        <end position="251"/>
    </location>
</feature>
<feature type="region of interest" description="Disordered" evidence="1">
    <location>
        <begin position="673"/>
        <end position="709"/>
    </location>
</feature>
<feature type="region of interest" description="Disordered" evidence="1">
    <location>
        <begin position="73"/>
        <end position="101"/>
    </location>
</feature>
<reference evidence="3" key="1">
    <citation type="submission" date="2025-08" db="UniProtKB">
        <authorList>
            <consortium name="RefSeq"/>
        </authorList>
    </citation>
    <scope>IDENTIFICATION</scope>
    <source>
        <tissue evidence="3">Blood</tissue>
    </source>
</reference>
<dbReference type="Proteomes" id="UP001652583">
    <property type="component" value="Chromosome E2"/>
</dbReference>
<proteinExistence type="predicted"/>
<organism evidence="2 3">
    <name type="scientific">Acinonyx jubatus</name>
    <name type="common">Cheetah</name>
    <dbReference type="NCBI Taxonomy" id="32536"/>
    <lineage>
        <taxon>Eukaryota</taxon>
        <taxon>Metazoa</taxon>
        <taxon>Chordata</taxon>
        <taxon>Craniata</taxon>
        <taxon>Vertebrata</taxon>
        <taxon>Euteleostomi</taxon>
        <taxon>Mammalia</taxon>
        <taxon>Eutheria</taxon>
        <taxon>Laurasiatheria</taxon>
        <taxon>Carnivora</taxon>
        <taxon>Feliformia</taxon>
        <taxon>Felidae</taxon>
        <taxon>Felinae</taxon>
        <taxon>Acinonyx</taxon>
    </lineage>
</organism>